<keyword evidence="2" id="KW-0378">Hydrolase</keyword>
<dbReference type="SMART" id="SM00236">
    <property type="entry name" value="fCBD"/>
    <property type="match status" value="1"/>
</dbReference>
<keyword evidence="3" id="KW-1015">Disulfide bond</keyword>
<proteinExistence type="predicted"/>
<sequence>MPVPPHLWRPRDYRIPGFGSAGQLISMIVAAHPGATTEAITYPACGGQSSCGGVAYGDSARQGTNAVASQVNAFNQRCPNSQIVLVGYSQGGQIMDNALCGGGDPGAGITSTAVPISSAAVGQIKAAIFMGDPDGNTALPTRSEPAAPVDSTPAPPASSAPTRASQATHQGYVGVYGQQALTFVNGKLGSSSGGGNTGGGNTGGGNTGGGTNCAAKWGQCGGQGWSGATCCASGSTCQAANQWYSQCLVSCLALSDLYIAWFRPVVNRSDHLTRPGTRIFSRTKVGSDGGDWPPNCRPTAP</sequence>
<evidence type="ECO:0000313" key="7">
    <source>
        <dbReference type="Proteomes" id="UP000838763"/>
    </source>
</evidence>
<evidence type="ECO:0000256" key="1">
    <source>
        <dbReference type="ARBA" id="ARBA00022729"/>
    </source>
</evidence>
<dbReference type="GO" id="GO:0052689">
    <property type="term" value="F:carboxylic ester hydrolase activity"/>
    <property type="evidence" value="ECO:0007669"/>
    <property type="project" value="UniProtKB-ARBA"/>
</dbReference>
<feature type="region of interest" description="Disordered" evidence="4">
    <location>
        <begin position="133"/>
        <end position="165"/>
    </location>
</feature>
<keyword evidence="1" id="KW-0732">Signal</keyword>
<comment type="caution">
    <text evidence="6">The sequence shown here is derived from an EMBL/GenBank/DDBJ whole genome shotgun (WGS) entry which is preliminary data.</text>
</comment>
<dbReference type="OrthoDB" id="6020543at2759"/>
<evidence type="ECO:0000259" key="5">
    <source>
        <dbReference type="PROSITE" id="PS51164"/>
    </source>
</evidence>
<dbReference type="GO" id="GO:0005975">
    <property type="term" value="P:carbohydrate metabolic process"/>
    <property type="evidence" value="ECO:0007669"/>
    <property type="project" value="InterPro"/>
</dbReference>
<dbReference type="InterPro" id="IPR035971">
    <property type="entry name" value="CBD_sf"/>
</dbReference>
<evidence type="ECO:0000256" key="3">
    <source>
        <dbReference type="ARBA" id="ARBA00023157"/>
    </source>
</evidence>
<dbReference type="Gene3D" id="3.40.50.1820">
    <property type="entry name" value="alpha/beta hydrolase"/>
    <property type="match status" value="1"/>
</dbReference>
<dbReference type="InterPro" id="IPR000254">
    <property type="entry name" value="CBD"/>
</dbReference>
<dbReference type="Pfam" id="PF01083">
    <property type="entry name" value="Cutinase"/>
    <property type="match status" value="1"/>
</dbReference>
<gene>
    <name evidence="6" type="ORF">PPNO1_LOCUS8512</name>
</gene>
<dbReference type="AlphaFoldDB" id="A0A9P1HAC1"/>
<dbReference type="GO" id="GO:0005576">
    <property type="term" value="C:extracellular region"/>
    <property type="evidence" value="ECO:0007669"/>
    <property type="project" value="InterPro"/>
</dbReference>
<dbReference type="EMBL" id="CALLCH030000019">
    <property type="protein sequence ID" value="CAI4218942.1"/>
    <property type="molecule type" value="Genomic_DNA"/>
</dbReference>
<dbReference type="GO" id="GO:0030248">
    <property type="term" value="F:cellulose binding"/>
    <property type="evidence" value="ECO:0007669"/>
    <property type="project" value="InterPro"/>
</dbReference>
<name>A0A9P1HAC1_9PEZI</name>
<organism evidence="6 7">
    <name type="scientific">Parascedosporium putredinis</name>
    <dbReference type="NCBI Taxonomy" id="1442378"/>
    <lineage>
        <taxon>Eukaryota</taxon>
        <taxon>Fungi</taxon>
        <taxon>Dikarya</taxon>
        <taxon>Ascomycota</taxon>
        <taxon>Pezizomycotina</taxon>
        <taxon>Sordariomycetes</taxon>
        <taxon>Hypocreomycetidae</taxon>
        <taxon>Microascales</taxon>
        <taxon>Microascaceae</taxon>
        <taxon>Parascedosporium</taxon>
    </lineage>
</organism>
<protein>
    <recommendedName>
        <fullName evidence="5">CBM1 domain-containing protein</fullName>
    </recommendedName>
</protein>
<dbReference type="InterPro" id="IPR000675">
    <property type="entry name" value="Cutinase/axe"/>
</dbReference>
<evidence type="ECO:0000313" key="6">
    <source>
        <dbReference type="EMBL" id="CAI4218942.1"/>
    </source>
</evidence>
<dbReference type="PANTHER" id="PTHR33630:SF13">
    <property type="entry name" value="ACETYLXYLAN ESTERASE"/>
    <property type="match status" value="1"/>
</dbReference>
<dbReference type="PANTHER" id="PTHR33630">
    <property type="entry name" value="CUTINASE RV1984C-RELATED-RELATED"/>
    <property type="match status" value="1"/>
</dbReference>
<reference evidence="6" key="1">
    <citation type="submission" date="2022-11" db="EMBL/GenBank/DDBJ databases">
        <authorList>
            <person name="Scott C."/>
            <person name="Bruce N."/>
        </authorList>
    </citation>
    <scope>NUCLEOTIDE SEQUENCE</scope>
</reference>
<evidence type="ECO:0000256" key="2">
    <source>
        <dbReference type="ARBA" id="ARBA00022801"/>
    </source>
</evidence>
<dbReference type="PROSITE" id="PS51164">
    <property type="entry name" value="CBM1_2"/>
    <property type="match status" value="1"/>
</dbReference>
<accession>A0A9P1HAC1</accession>
<dbReference type="SMART" id="SM01110">
    <property type="entry name" value="Cutinase"/>
    <property type="match status" value="1"/>
</dbReference>
<evidence type="ECO:0000256" key="4">
    <source>
        <dbReference type="SAM" id="MobiDB-lite"/>
    </source>
</evidence>
<dbReference type="SUPFAM" id="SSF53474">
    <property type="entry name" value="alpha/beta-Hydrolases"/>
    <property type="match status" value="1"/>
</dbReference>
<dbReference type="PROSITE" id="PS00562">
    <property type="entry name" value="CBM1_1"/>
    <property type="match status" value="1"/>
</dbReference>
<feature type="region of interest" description="Disordered" evidence="4">
    <location>
        <begin position="282"/>
        <end position="301"/>
    </location>
</feature>
<feature type="domain" description="CBM1" evidence="5">
    <location>
        <begin position="212"/>
        <end position="248"/>
    </location>
</feature>
<dbReference type="SUPFAM" id="SSF57180">
    <property type="entry name" value="Cellulose-binding domain"/>
    <property type="match status" value="1"/>
</dbReference>
<dbReference type="Pfam" id="PF00734">
    <property type="entry name" value="CBM_1"/>
    <property type="match status" value="1"/>
</dbReference>
<dbReference type="Proteomes" id="UP000838763">
    <property type="component" value="Unassembled WGS sequence"/>
</dbReference>
<keyword evidence="7" id="KW-1185">Reference proteome</keyword>
<dbReference type="InterPro" id="IPR029058">
    <property type="entry name" value="AB_hydrolase_fold"/>
</dbReference>